<evidence type="ECO:0000313" key="3">
    <source>
        <dbReference type="Proteomes" id="UP000031937"/>
    </source>
</evidence>
<feature type="domain" description="HTH cro/C1-type" evidence="1">
    <location>
        <begin position="147"/>
        <end position="179"/>
    </location>
</feature>
<reference evidence="2 3" key="1">
    <citation type="submission" date="2014-07" db="EMBL/GenBank/DDBJ databases">
        <title>Porphyromonadaceae bacterium OUH 334697 = ATCC BAA-2682 = DSM 28341 draft genome.</title>
        <authorList>
            <person name="Sydenham T.V."/>
            <person name="Hasman H."/>
            <person name="Justesen U.S."/>
        </authorList>
    </citation>
    <scope>NUCLEOTIDE SEQUENCE [LARGE SCALE GENOMIC DNA]</scope>
    <source>
        <strain evidence="2 3">OUH 334697</strain>
    </source>
</reference>
<dbReference type="Pfam" id="PF00027">
    <property type="entry name" value="cNMP_binding"/>
    <property type="match status" value="1"/>
</dbReference>
<dbReference type="InterPro" id="IPR001387">
    <property type="entry name" value="Cro/C1-type_HTH"/>
</dbReference>
<accession>A0AB34R7D5</accession>
<comment type="caution">
    <text evidence="2">The sequence shown here is derived from an EMBL/GenBank/DDBJ whole genome shotgun (WGS) entry which is preliminary data.</text>
</comment>
<dbReference type="InterPro" id="IPR000595">
    <property type="entry name" value="cNMP-bd_dom"/>
</dbReference>
<dbReference type="Proteomes" id="UP000031937">
    <property type="component" value="Unassembled WGS sequence"/>
</dbReference>
<protein>
    <submittedName>
        <fullName evidence="2">cAMP-binding protein</fullName>
    </submittedName>
</protein>
<dbReference type="RefSeq" id="WP_041502583.1">
    <property type="nucleotide sequence ID" value="NZ_JPIT01000009.1"/>
</dbReference>
<dbReference type="EMBL" id="JPIT01000009">
    <property type="protein sequence ID" value="KIO46501.1"/>
    <property type="molecule type" value="Genomic_DNA"/>
</dbReference>
<gene>
    <name evidence="2" type="ORF">IE90_03880</name>
</gene>
<evidence type="ECO:0000313" key="2">
    <source>
        <dbReference type="EMBL" id="KIO46501.1"/>
    </source>
</evidence>
<name>A0AB34R7D5_9PORP</name>
<evidence type="ECO:0000259" key="1">
    <source>
        <dbReference type="PROSITE" id="PS50943"/>
    </source>
</evidence>
<dbReference type="InterPro" id="IPR018490">
    <property type="entry name" value="cNMP-bd_dom_sf"/>
</dbReference>
<dbReference type="CDD" id="cd00038">
    <property type="entry name" value="CAP_ED"/>
    <property type="match status" value="1"/>
</dbReference>
<dbReference type="AlphaFoldDB" id="A0AB34R7D5"/>
<dbReference type="Gene3D" id="2.60.120.10">
    <property type="entry name" value="Jelly Rolls"/>
    <property type="match status" value="1"/>
</dbReference>
<proteinExistence type="predicted"/>
<organism evidence="2 3">
    <name type="scientific">Sanguibacteroides justesenii</name>
    <dbReference type="NCBI Taxonomy" id="1547597"/>
    <lineage>
        <taxon>Bacteria</taxon>
        <taxon>Pseudomonadati</taxon>
        <taxon>Bacteroidota</taxon>
        <taxon>Bacteroidia</taxon>
        <taxon>Bacteroidales</taxon>
        <taxon>Porphyromonadaceae</taxon>
        <taxon>Sanguibacteroides</taxon>
    </lineage>
</organism>
<dbReference type="SUPFAM" id="SSF51206">
    <property type="entry name" value="cAMP-binding domain-like"/>
    <property type="match status" value="1"/>
</dbReference>
<sequence>MMNFYEYMNEIDFSGFKKLFLEKGKSSEFKKKDYFVRQNEPCKHVGLVQRGIFRYTRIDDVGNEHIVGYSFAEDFVCDYPSFIKHSGALTNIQAVTDCSVSMLSVKDLNDYWETNMETQRFGRFVAEEHFIEIYGRLLDFYCNSAEKRYISLLERCPNLPQYITLKEIASFLGVTPETVSHIRRRLRQRQNS</sequence>
<dbReference type="PROSITE" id="PS50943">
    <property type="entry name" value="HTH_CROC1"/>
    <property type="match status" value="1"/>
</dbReference>
<dbReference type="InterPro" id="IPR014710">
    <property type="entry name" value="RmlC-like_jellyroll"/>
</dbReference>